<dbReference type="EMBL" id="JABFMS010000043">
    <property type="protein sequence ID" value="NUT83166.1"/>
    <property type="molecule type" value="Genomic_DNA"/>
</dbReference>
<dbReference type="Pfam" id="PF12385">
    <property type="entry name" value="Peptidase_C70"/>
    <property type="match status" value="1"/>
</dbReference>
<evidence type="ECO:0000313" key="2">
    <source>
        <dbReference type="Proteomes" id="UP000562723"/>
    </source>
</evidence>
<accession>A0AAJ3FZ30</accession>
<dbReference type="InterPro" id="IPR006311">
    <property type="entry name" value="TAT_signal"/>
</dbReference>
<gene>
    <name evidence="1" type="ORF">HNO85_19675</name>
</gene>
<protein>
    <recommendedName>
        <fullName evidence="3">Peptidase C39-like domain-containing protein</fullName>
    </recommendedName>
</protein>
<dbReference type="RefSeq" id="WP_081264421.1">
    <property type="nucleotide sequence ID" value="NZ_CP045701.2"/>
</dbReference>
<evidence type="ECO:0000313" key="1">
    <source>
        <dbReference type="EMBL" id="NUT83166.1"/>
    </source>
</evidence>
<proteinExistence type="predicted"/>
<sequence>MSTSLTRRNVIIAGVGAMLAAFVPIANAEPVGMPGFKKHARQQLTPVWCWAAVIQTLLDYRGIEWSQPEIVAAMKGHVTIETATDDEMSAFLNSWGFTHGGVPWRSSAKFSKGSPSPELTVSELRAKRPVILKLRLSPTMDHVVIAYVANVLARPGQQDELNSVYYIDPFDGDIHLMTGQQYVSKVVGHWLVNIESA</sequence>
<evidence type="ECO:0008006" key="3">
    <source>
        <dbReference type="Google" id="ProtNLM"/>
    </source>
</evidence>
<dbReference type="AlphaFoldDB" id="A0AAJ3FZ30"/>
<dbReference type="InterPro" id="IPR022118">
    <property type="entry name" value="Peptidase_C70_AvrRpt2"/>
</dbReference>
<organism evidence="1 2">
    <name type="scientific">Pseudomonas brassicacearum</name>
    <dbReference type="NCBI Taxonomy" id="930166"/>
    <lineage>
        <taxon>Bacteria</taxon>
        <taxon>Pseudomonadati</taxon>
        <taxon>Pseudomonadota</taxon>
        <taxon>Gammaproteobacteria</taxon>
        <taxon>Pseudomonadales</taxon>
        <taxon>Pseudomonadaceae</taxon>
        <taxon>Pseudomonas</taxon>
    </lineage>
</organism>
<dbReference type="Proteomes" id="UP000562723">
    <property type="component" value="Unassembled WGS sequence"/>
</dbReference>
<name>A0AAJ3FZ30_9PSED</name>
<comment type="caution">
    <text evidence="1">The sequence shown here is derived from an EMBL/GenBank/DDBJ whole genome shotgun (WGS) entry which is preliminary data.</text>
</comment>
<dbReference type="PROSITE" id="PS51318">
    <property type="entry name" value="TAT"/>
    <property type="match status" value="1"/>
</dbReference>
<dbReference type="Gene3D" id="3.90.70.10">
    <property type="entry name" value="Cysteine proteinases"/>
    <property type="match status" value="1"/>
</dbReference>
<reference evidence="1 2" key="1">
    <citation type="journal article" date="2020" name="Front. Plant Sci.">
        <title>Isolation of Rhizosphere Bacteria That Improve Quality and Water Stress Tolerance in Greenhouse Ornamentals.</title>
        <authorList>
            <person name="Nordstedt N.P."/>
            <person name="Jones M.L."/>
        </authorList>
    </citation>
    <scope>NUCLEOTIDE SEQUENCE [LARGE SCALE GENOMIC DNA]</scope>
    <source>
        <strain evidence="1 2">C2F7</strain>
    </source>
</reference>